<dbReference type="OrthoDB" id="1166289at2759"/>
<comment type="caution">
    <text evidence="2">The sequence shown here is derived from an EMBL/GenBank/DDBJ whole genome shotgun (WGS) entry which is preliminary data.</text>
</comment>
<evidence type="ECO:0008006" key="4">
    <source>
        <dbReference type="Google" id="ProtNLM"/>
    </source>
</evidence>
<evidence type="ECO:0000313" key="3">
    <source>
        <dbReference type="Proteomes" id="UP000796880"/>
    </source>
</evidence>
<sequence length="112" mass="12390">MSHEKAQARVEDGNADQSSRLNKQNCGENGGHSRRILRSMSRAETSTRRTSTSPKGEKLLEIIISIGEGMETFIMRDAMMYKVFASSLKGPALVWFSLLPSRNIGSFLALAQ</sequence>
<organism evidence="2 3">
    <name type="scientific">Rhamnella rubrinervis</name>
    <dbReference type="NCBI Taxonomy" id="2594499"/>
    <lineage>
        <taxon>Eukaryota</taxon>
        <taxon>Viridiplantae</taxon>
        <taxon>Streptophyta</taxon>
        <taxon>Embryophyta</taxon>
        <taxon>Tracheophyta</taxon>
        <taxon>Spermatophyta</taxon>
        <taxon>Magnoliopsida</taxon>
        <taxon>eudicotyledons</taxon>
        <taxon>Gunneridae</taxon>
        <taxon>Pentapetalae</taxon>
        <taxon>rosids</taxon>
        <taxon>fabids</taxon>
        <taxon>Rosales</taxon>
        <taxon>Rhamnaceae</taxon>
        <taxon>rhamnoid group</taxon>
        <taxon>Rhamneae</taxon>
        <taxon>Rhamnella</taxon>
    </lineage>
</organism>
<proteinExistence type="predicted"/>
<evidence type="ECO:0000313" key="2">
    <source>
        <dbReference type="EMBL" id="KAF3443425.1"/>
    </source>
</evidence>
<reference evidence="2" key="1">
    <citation type="submission" date="2020-03" db="EMBL/GenBank/DDBJ databases">
        <title>A high-quality chromosome-level genome assembly of a woody plant with both climbing and erect habits, Rhamnella rubrinervis.</title>
        <authorList>
            <person name="Lu Z."/>
            <person name="Yang Y."/>
            <person name="Zhu X."/>
            <person name="Sun Y."/>
        </authorList>
    </citation>
    <scope>NUCLEOTIDE SEQUENCE</scope>
    <source>
        <strain evidence="2">BYM</strain>
        <tissue evidence="2">Leaf</tissue>
    </source>
</reference>
<dbReference type="Proteomes" id="UP000796880">
    <property type="component" value="Unassembled WGS sequence"/>
</dbReference>
<gene>
    <name evidence="2" type="ORF">FNV43_RR13107</name>
</gene>
<accession>A0A8K0H0J3</accession>
<feature type="compositionally biased region" description="Polar residues" evidence="1">
    <location>
        <begin position="15"/>
        <end position="27"/>
    </location>
</feature>
<feature type="region of interest" description="Disordered" evidence="1">
    <location>
        <begin position="1"/>
        <end position="55"/>
    </location>
</feature>
<protein>
    <recommendedName>
        <fullName evidence="4">Retrotransposon gag domain-containing protein</fullName>
    </recommendedName>
</protein>
<evidence type="ECO:0000256" key="1">
    <source>
        <dbReference type="SAM" id="MobiDB-lite"/>
    </source>
</evidence>
<feature type="compositionally biased region" description="Basic and acidic residues" evidence="1">
    <location>
        <begin position="1"/>
        <end position="12"/>
    </location>
</feature>
<name>A0A8K0H0J3_9ROSA</name>
<dbReference type="EMBL" id="VOIH02000006">
    <property type="protein sequence ID" value="KAF3443425.1"/>
    <property type="molecule type" value="Genomic_DNA"/>
</dbReference>
<keyword evidence="3" id="KW-1185">Reference proteome</keyword>
<dbReference type="AlphaFoldDB" id="A0A8K0H0J3"/>
<feature type="compositionally biased region" description="Low complexity" evidence="1">
    <location>
        <begin position="38"/>
        <end position="53"/>
    </location>
</feature>